<protein>
    <recommendedName>
        <fullName evidence="11">Type I restriction enzyme endonuclease subunit</fullName>
        <shortName evidence="11">R protein</shortName>
        <ecNumber evidence="11">3.1.21.3</ecNumber>
    </recommendedName>
    <alternativeName>
        <fullName evidence="11">Type-1 restriction enzyme R protein</fullName>
    </alternativeName>
</protein>
<keyword evidence="9 11" id="KW-0067">ATP-binding</keyword>
<evidence type="ECO:0000256" key="3">
    <source>
        <dbReference type="ARBA" id="ARBA00011296"/>
    </source>
</evidence>
<dbReference type="Proteomes" id="UP000660861">
    <property type="component" value="Unassembled WGS sequence"/>
</dbReference>
<dbReference type="SMART" id="SM00487">
    <property type="entry name" value="DEXDc"/>
    <property type="match status" value="1"/>
</dbReference>
<dbReference type="Gene3D" id="3.90.1570.50">
    <property type="match status" value="1"/>
</dbReference>
<comment type="similarity">
    <text evidence="2 11">Belongs to the HsdR family.</text>
</comment>
<organism evidence="13 14">
    <name type="scientific">Zongyangia hominis</name>
    <dbReference type="NCBI Taxonomy" id="2763677"/>
    <lineage>
        <taxon>Bacteria</taxon>
        <taxon>Bacillati</taxon>
        <taxon>Bacillota</taxon>
        <taxon>Clostridia</taxon>
        <taxon>Eubacteriales</taxon>
        <taxon>Oscillospiraceae</taxon>
        <taxon>Zongyangia</taxon>
    </lineage>
</organism>
<dbReference type="InterPro" id="IPR014001">
    <property type="entry name" value="Helicase_ATP-bd"/>
</dbReference>
<dbReference type="NCBIfam" id="TIGR00348">
    <property type="entry name" value="hsdR"/>
    <property type="match status" value="1"/>
</dbReference>
<dbReference type="GO" id="GO:0009307">
    <property type="term" value="P:DNA restriction-modification system"/>
    <property type="evidence" value="ECO:0007669"/>
    <property type="project" value="UniProtKB-KW"/>
</dbReference>
<evidence type="ECO:0000256" key="9">
    <source>
        <dbReference type="ARBA" id="ARBA00022840"/>
    </source>
</evidence>
<dbReference type="Pfam" id="PF04313">
    <property type="entry name" value="HSDR_N"/>
    <property type="match status" value="1"/>
</dbReference>
<dbReference type="Pfam" id="PF18766">
    <property type="entry name" value="SWI2_SNF2"/>
    <property type="match status" value="1"/>
</dbReference>
<proteinExistence type="inferred from homology"/>
<keyword evidence="14" id="KW-1185">Reference proteome</keyword>
<comment type="caution">
    <text evidence="13">The sequence shown here is derived from an EMBL/GenBank/DDBJ whole genome shotgun (WGS) entry which is preliminary data.</text>
</comment>
<evidence type="ECO:0000256" key="1">
    <source>
        <dbReference type="ARBA" id="ARBA00000851"/>
    </source>
</evidence>
<dbReference type="CDD" id="cd18030">
    <property type="entry name" value="DEXHc_RE_I_HsdR"/>
    <property type="match status" value="1"/>
</dbReference>
<evidence type="ECO:0000256" key="6">
    <source>
        <dbReference type="ARBA" id="ARBA00022747"/>
    </source>
</evidence>
<comment type="catalytic activity">
    <reaction evidence="1 11">
        <text>Endonucleolytic cleavage of DNA to give random double-stranded fragments with terminal 5'-phosphates, ATP is simultaneously hydrolyzed.</text>
        <dbReference type="EC" id="3.1.21.3"/>
    </reaction>
</comment>
<evidence type="ECO:0000256" key="4">
    <source>
        <dbReference type="ARBA" id="ARBA00022722"/>
    </source>
</evidence>
<dbReference type="InterPro" id="IPR055180">
    <property type="entry name" value="HsdR_RecA-like_helicase_dom_2"/>
</dbReference>
<dbReference type="RefSeq" id="WP_262397036.1">
    <property type="nucleotide sequence ID" value="NZ_JACRTC010000002.1"/>
</dbReference>
<evidence type="ECO:0000256" key="5">
    <source>
        <dbReference type="ARBA" id="ARBA00022741"/>
    </source>
</evidence>
<keyword evidence="6 11" id="KW-0680">Restriction system</keyword>
<name>A0A926IB54_9FIRM</name>
<reference evidence="13" key="1">
    <citation type="submission" date="2020-08" db="EMBL/GenBank/DDBJ databases">
        <title>Genome public.</title>
        <authorList>
            <person name="Liu C."/>
            <person name="Sun Q."/>
        </authorList>
    </citation>
    <scope>NUCLEOTIDE SEQUENCE</scope>
    <source>
        <strain evidence="13">NSJ-54</strain>
    </source>
</reference>
<evidence type="ECO:0000256" key="8">
    <source>
        <dbReference type="ARBA" id="ARBA00022801"/>
    </source>
</evidence>
<sequence>MDYVGKPEAVTQKHVIEFFRTKLLYNYIGNLKEQANRNIDEEKLVGWLTAHGYSAAIAIRAVEELVKAAANLQEGLYSANRAVYQLLKYGAKIKENADENEITVYFIDWENPEENLFDIAEEVTVVAKNEKRPDLVVYLNGIAVAVIELKKSTVSVSNGIRQNLTNQREMFIQPFFTTIQFCMAGNDSEGLRYGTIKTPEKYYLEWKKDGFTEYPDERNEMDVKIEEVCETISNKLDCALYAMFYKFRFLNLIHNFVIFDKGQKKVCRYNQYYGMMRAQKRLATGKGGIIWHTQGSGKSLTMIWLSKWLLANIPTARVLVVTDRDELDEQIEKNYKGVNETIIRTKSGADLLARLNSHEDRLLCSLIHKFGKRGGEATEKDYDRYIEELKASLPSNFIGKDDIYVFVDECHRTQSGKLHLAMKTIMPNAIFVGFTGTPLLKADKTASIEVFGRYIHTYKFDEGVADGIVLDLRYEYRDIPQEIMSQAKIDAWFEAKTRGLMPRAKARLKQVWGNMQTVYSSRSRLEKIVCDIIFDFETKARLADGSGNAILVANDILTACKYYELFQQKNFKKCAIISSYEPNTGDLRTETVSDDEETDAFEKYRIYLQMIGIDPNTTDKNGIAKKVEEFEAAAKKKFIDEPYNMKLLIVVNKLLTGFDAPPCTYLYIDKTMHDHGLFQAICRVNRLDGEDKDFGYIVDYRQLFGDLSAAMKKYTSGAFRGYADEDVEGLLKDRKSEAQKRFEKLLNELEELCEGVPYPKEEIDYLHYFCGENGVDVDNDEAYARIRERLYRLVNSLIRAYAEVKPLLGELGYTESQQEQYDKSVKFHVALKATIGRSSGDFIDLKAYEPGMRYLIDNYIVAEDAKVIKNFDDFTLLDFILDQREKIEGDGSKPGEQESAAEAIENNIRKKVVEKMVLNPKYYEKMSAVLERLILERKQGVIIYAQLLEKYIQLARNVTKPEENERYPEKVRHSAAMRALYDNTGCDVDLAEALHAAVMRSKMDRFRNNPVKERRIKRELLKILKSKDEVERVFKIIVEQEEY</sequence>
<accession>A0A926IB54</accession>
<dbReference type="GO" id="GO:0005524">
    <property type="term" value="F:ATP binding"/>
    <property type="evidence" value="ECO:0007669"/>
    <property type="project" value="UniProtKB-KW"/>
</dbReference>
<dbReference type="PROSITE" id="PS51192">
    <property type="entry name" value="HELICASE_ATP_BIND_1"/>
    <property type="match status" value="1"/>
</dbReference>
<dbReference type="InterPro" id="IPR004473">
    <property type="entry name" value="Restrct_endonuc_typeI_HsdR"/>
</dbReference>
<dbReference type="InterPro" id="IPR051268">
    <property type="entry name" value="Type-I_R_enzyme_R_subunit"/>
</dbReference>
<dbReference type="EMBL" id="JACRTC010000002">
    <property type="protein sequence ID" value="MBC8569928.1"/>
    <property type="molecule type" value="Genomic_DNA"/>
</dbReference>
<comment type="subunit">
    <text evidence="3 11">The type I restriction/modification system is composed of three polypeptides R, M and S.</text>
</comment>
<dbReference type="Pfam" id="PF22679">
    <property type="entry name" value="T1R_D3-like"/>
    <property type="match status" value="1"/>
</dbReference>
<dbReference type="CDD" id="cd18800">
    <property type="entry name" value="SF2_C_EcoR124I-like"/>
    <property type="match status" value="1"/>
</dbReference>
<dbReference type="InterPro" id="IPR040980">
    <property type="entry name" value="SWI2_SNF2"/>
</dbReference>
<dbReference type="SUPFAM" id="SSF52540">
    <property type="entry name" value="P-loop containing nucleoside triphosphate hydrolases"/>
    <property type="match status" value="1"/>
</dbReference>
<dbReference type="PANTHER" id="PTHR30195:SF15">
    <property type="entry name" value="TYPE I RESTRICTION ENZYME HINDI ENDONUCLEASE SUBUNIT"/>
    <property type="match status" value="1"/>
</dbReference>
<gene>
    <name evidence="13" type="ORF">H8709_03695</name>
</gene>
<dbReference type="GO" id="GO:0009035">
    <property type="term" value="F:type I site-specific deoxyribonuclease activity"/>
    <property type="evidence" value="ECO:0007669"/>
    <property type="project" value="UniProtKB-EC"/>
</dbReference>
<dbReference type="PANTHER" id="PTHR30195">
    <property type="entry name" value="TYPE I SITE-SPECIFIC DEOXYRIBONUCLEASE PROTEIN SUBUNIT M AND R"/>
    <property type="match status" value="1"/>
</dbReference>
<dbReference type="InterPro" id="IPR007409">
    <property type="entry name" value="Restrct_endonuc_type1_HsdR_N"/>
</dbReference>
<evidence type="ECO:0000313" key="14">
    <source>
        <dbReference type="Proteomes" id="UP000660861"/>
    </source>
</evidence>
<keyword evidence="7" id="KW-0255">Endonuclease</keyword>
<dbReference type="InterPro" id="IPR027417">
    <property type="entry name" value="P-loop_NTPase"/>
</dbReference>
<evidence type="ECO:0000256" key="11">
    <source>
        <dbReference type="RuleBase" id="RU364115"/>
    </source>
</evidence>
<dbReference type="Gene3D" id="3.40.50.300">
    <property type="entry name" value="P-loop containing nucleotide triphosphate hydrolases"/>
    <property type="match status" value="2"/>
</dbReference>
<keyword evidence="5 11" id="KW-0547">Nucleotide-binding</keyword>
<dbReference type="EC" id="3.1.21.3" evidence="11"/>
<evidence type="ECO:0000256" key="2">
    <source>
        <dbReference type="ARBA" id="ARBA00008598"/>
    </source>
</evidence>
<feature type="domain" description="Helicase ATP-binding" evidence="12">
    <location>
        <begin position="279"/>
        <end position="456"/>
    </location>
</feature>
<keyword evidence="8 11" id="KW-0378">Hydrolase</keyword>
<dbReference type="CDD" id="cd22332">
    <property type="entry name" value="HsdR_N"/>
    <property type="match status" value="1"/>
</dbReference>
<evidence type="ECO:0000256" key="7">
    <source>
        <dbReference type="ARBA" id="ARBA00022759"/>
    </source>
</evidence>
<evidence type="ECO:0000313" key="13">
    <source>
        <dbReference type="EMBL" id="MBC8569928.1"/>
    </source>
</evidence>
<dbReference type="GO" id="GO:0003677">
    <property type="term" value="F:DNA binding"/>
    <property type="evidence" value="ECO:0007669"/>
    <property type="project" value="UniProtKB-KW"/>
</dbReference>
<dbReference type="AlphaFoldDB" id="A0A926IB54"/>
<evidence type="ECO:0000259" key="12">
    <source>
        <dbReference type="PROSITE" id="PS51192"/>
    </source>
</evidence>
<keyword evidence="10 11" id="KW-0238">DNA-binding</keyword>
<comment type="function">
    <text evidence="11">Subunit R is required for both nuclease and ATPase activities, but not for modification.</text>
</comment>
<evidence type="ECO:0000256" key="10">
    <source>
        <dbReference type="ARBA" id="ARBA00023125"/>
    </source>
</evidence>
<keyword evidence="4" id="KW-0540">Nuclease</keyword>